<dbReference type="Pfam" id="PF06463">
    <property type="entry name" value="Mob_synth_C"/>
    <property type="match status" value="1"/>
</dbReference>
<evidence type="ECO:0000313" key="10">
    <source>
        <dbReference type="EMBL" id="GGH65067.1"/>
    </source>
</evidence>
<keyword evidence="5" id="KW-0408">Iron</keyword>
<reference evidence="10" key="2">
    <citation type="submission" date="2020-09" db="EMBL/GenBank/DDBJ databases">
        <authorList>
            <person name="Sun Q."/>
            <person name="Zhou Y."/>
        </authorList>
    </citation>
    <scope>NUCLEOTIDE SEQUENCE</scope>
    <source>
        <strain evidence="10">CGMCC 1.15290</strain>
    </source>
</reference>
<accession>A0A917MUT2</accession>
<dbReference type="Pfam" id="PF04055">
    <property type="entry name" value="Radical_SAM"/>
    <property type="match status" value="1"/>
</dbReference>
<dbReference type="InterPro" id="IPR013483">
    <property type="entry name" value="MoaA"/>
</dbReference>
<dbReference type="GO" id="GO:0061799">
    <property type="term" value="F:cyclic pyranopterin monophosphate synthase activity"/>
    <property type="evidence" value="ECO:0007669"/>
    <property type="project" value="TreeGrafter"/>
</dbReference>
<evidence type="ECO:0000256" key="2">
    <source>
        <dbReference type="ARBA" id="ARBA00022691"/>
    </source>
</evidence>
<keyword evidence="2" id="KW-0949">S-adenosyl-L-methionine</keyword>
<keyword evidence="4" id="KW-0547">Nucleotide-binding</keyword>
<dbReference type="PROSITE" id="PS51918">
    <property type="entry name" value="RADICAL_SAM"/>
    <property type="match status" value="1"/>
</dbReference>
<dbReference type="NCBIfam" id="TIGR02666">
    <property type="entry name" value="moaA"/>
    <property type="match status" value="1"/>
</dbReference>
<protein>
    <submittedName>
        <fullName evidence="10">GTP 3',8-cyclase</fullName>
    </submittedName>
</protein>
<gene>
    <name evidence="10" type="primary">moaA</name>
    <name evidence="10" type="ORF">GCM10011379_17810</name>
</gene>
<evidence type="ECO:0000256" key="3">
    <source>
        <dbReference type="ARBA" id="ARBA00022723"/>
    </source>
</evidence>
<dbReference type="AlphaFoldDB" id="A0A917MUT2"/>
<dbReference type="InterPro" id="IPR007197">
    <property type="entry name" value="rSAM"/>
</dbReference>
<keyword evidence="11" id="KW-1185">Reference proteome</keyword>
<keyword evidence="8" id="KW-0501">Molybdenum cofactor biosynthesis</keyword>
<keyword evidence="3" id="KW-0479">Metal-binding</keyword>
<evidence type="ECO:0000256" key="4">
    <source>
        <dbReference type="ARBA" id="ARBA00022741"/>
    </source>
</evidence>
<dbReference type="CDD" id="cd21117">
    <property type="entry name" value="Twitch_MoaA"/>
    <property type="match status" value="1"/>
</dbReference>
<dbReference type="EMBL" id="BMIB01000002">
    <property type="protein sequence ID" value="GGH65067.1"/>
    <property type="molecule type" value="Genomic_DNA"/>
</dbReference>
<keyword evidence="7" id="KW-0342">GTP-binding</keyword>
<evidence type="ECO:0000256" key="1">
    <source>
        <dbReference type="ARBA" id="ARBA00001966"/>
    </source>
</evidence>
<proteinExistence type="predicted"/>
<name>A0A917MUT2_9BACT</name>
<organism evidence="10 11">
    <name type="scientific">Filimonas zeae</name>
    <dbReference type="NCBI Taxonomy" id="1737353"/>
    <lineage>
        <taxon>Bacteria</taxon>
        <taxon>Pseudomonadati</taxon>
        <taxon>Bacteroidota</taxon>
        <taxon>Chitinophagia</taxon>
        <taxon>Chitinophagales</taxon>
        <taxon>Chitinophagaceae</taxon>
        <taxon>Filimonas</taxon>
    </lineage>
</organism>
<dbReference type="GO" id="GO:0051539">
    <property type="term" value="F:4 iron, 4 sulfur cluster binding"/>
    <property type="evidence" value="ECO:0007669"/>
    <property type="project" value="UniProtKB-KW"/>
</dbReference>
<dbReference type="PANTHER" id="PTHR22960:SF0">
    <property type="entry name" value="MOLYBDENUM COFACTOR BIOSYNTHESIS PROTEIN 1"/>
    <property type="match status" value="1"/>
</dbReference>
<evidence type="ECO:0000259" key="9">
    <source>
        <dbReference type="PROSITE" id="PS51918"/>
    </source>
</evidence>
<feature type="domain" description="Radical SAM core" evidence="9">
    <location>
        <begin position="1"/>
        <end position="200"/>
    </location>
</feature>
<dbReference type="GO" id="GO:0046872">
    <property type="term" value="F:metal ion binding"/>
    <property type="evidence" value="ECO:0007669"/>
    <property type="project" value="UniProtKB-KW"/>
</dbReference>
<dbReference type="InterPro" id="IPR013785">
    <property type="entry name" value="Aldolase_TIM"/>
</dbReference>
<keyword evidence="6" id="KW-0411">Iron-sulfur</keyword>
<evidence type="ECO:0000256" key="5">
    <source>
        <dbReference type="ARBA" id="ARBA00023004"/>
    </source>
</evidence>
<sequence>MPEEDYPFLPTAQLMQPQEIAEIVRIFTTLGVNKVRLTGGEPLARKDFEDIIQRLRQLPVKLTLTTNATLLHRHMETLLQAGVSSINISLDTLQPERFFFLTRRDRFTQTMDNIQLALQKGMQVKINVVVMKGINEAEIPDFIEWTRNVPVDIRFIEFMPFTGNRWSGAQVFTRQEILQLIQQQYAFTTLPVPAHSTSTPYQIPGFAGSFAIISTMSNPFCAGCNRMRLTADGKMKNCLFAADETNLLEALRAGQPLEPLIQTNILGKAEQLGGQLNQQPYQQLAAEQVINRSMISIGG</sequence>
<dbReference type="CDD" id="cd01335">
    <property type="entry name" value="Radical_SAM"/>
    <property type="match status" value="1"/>
</dbReference>
<dbReference type="GO" id="GO:0061798">
    <property type="term" value="F:GTP 3',8'-cyclase activity"/>
    <property type="evidence" value="ECO:0007669"/>
    <property type="project" value="TreeGrafter"/>
</dbReference>
<reference evidence="10" key="1">
    <citation type="journal article" date="2014" name="Int. J. Syst. Evol. Microbiol.">
        <title>Complete genome sequence of Corynebacterium casei LMG S-19264T (=DSM 44701T), isolated from a smear-ripened cheese.</title>
        <authorList>
            <consortium name="US DOE Joint Genome Institute (JGI-PGF)"/>
            <person name="Walter F."/>
            <person name="Albersmeier A."/>
            <person name="Kalinowski J."/>
            <person name="Ruckert C."/>
        </authorList>
    </citation>
    <scope>NUCLEOTIDE SEQUENCE</scope>
    <source>
        <strain evidence="10">CGMCC 1.15290</strain>
    </source>
</reference>
<dbReference type="GO" id="GO:0005525">
    <property type="term" value="F:GTP binding"/>
    <property type="evidence" value="ECO:0007669"/>
    <property type="project" value="UniProtKB-KW"/>
</dbReference>
<dbReference type="PANTHER" id="PTHR22960">
    <property type="entry name" value="MOLYBDOPTERIN COFACTOR SYNTHESIS PROTEIN A"/>
    <property type="match status" value="1"/>
</dbReference>
<dbReference type="InterPro" id="IPR058240">
    <property type="entry name" value="rSAM_sf"/>
</dbReference>
<dbReference type="InterPro" id="IPR010505">
    <property type="entry name" value="MoaA_twitch"/>
</dbReference>
<evidence type="ECO:0000256" key="8">
    <source>
        <dbReference type="ARBA" id="ARBA00023150"/>
    </source>
</evidence>
<dbReference type="Proteomes" id="UP000627292">
    <property type="component" value="Unassembled WGS sequence"/>
</dbReference>
<comment type="caution">
    <text evidence="10">The sequence shown here is derived from an EMBL/GenBank/DDBJ whole genome shotgun (WGS) entry which is preliminary data.</text>
</comment>
<comment type="cofactor">
    <cofactor evidence="1">
        <name>[4Fe-4S] cluster</name>
        <dbReference type="ChEBI" id="CHEBI:49883"/>
    </cofactor>
</comment>
<evidence type="ECO:0000313" key="11">
    <source>
        <dbReference type="Proteomes" id="UP000627292"/>
    </source>
</evidence>
<dbReference type="Gene3D" id="3.20.20.70">
    <property type="entry name" value="Aldolase class I"/>
    <property type="match status" value="1"/>
</dbReference>
<dbReference type="SUPFAM" id="SSF102114">
    <property type="entry name" value="Radical SAM enzymes"/>
    <property type="match status" value="1"/>
</dbReference>
<dbReference type="InterPro" id="IPR050105">
    <property type="entry name" value="MoCo_biosynth_MoaA/MoaC"/>
</dbReference>
<evidence type="ECO:0000256" key="6">
    <source>
        <dbReference type="ARBA" id="ARBA00023014"/>
    </source>
</evidence>
<dbReference type="GO" id="GO:0006777">
    <property type="term" value="P:Mo-molybdopterin cofactor biosynthetic process"/>
    <property type="evidence" value="ECO:0007669"/>
    <property type="project" value="UniProtKB-KW"/>
</dbReference>
<evidence type="ECO:0000256" key="7">
    <source>
        <dbReference type="ARBA" id="ARBA00023134"/>
    </source>
</evidence>